<organism evidence="1 2">
    <name type="scientific">Melastoma candidum</name>
    <dbReference type="NCBI Taxonomy" id="119954"/>
    <lineage>
        <taxon>Eukaryota</taxon>
        <taxon>Viridiplantae</taxon>
        <taxon>Streptophyta</taxon>
        <taxon>Embryophyta</taxon>
        <taxon>Tracheophyta</taxon>
        <taxon>Spermatophyta</taxon>
        <taxon>Magnoliopsida</taxon>
        <taxon>eudicotyledons</taxon>
        <taxon>Gunneridae</taxon>
        <taxon>Pentapetalae</taxon>
        <taxon>rosids</taxon>
        <taxon>malvids</taxon>
        <taxon>Myrtales</taxon>
        <taxon>Melastomataceae</taxon>
        <taxon>Melastomatoideae</taxon>
        <taxon>Melastomateae</taxon>
        <taxon>Melastoma</taxon>
    </lineage>
</organism>
<keyword evidence="2" id="KW-1185">Reference proteome</keyword>
<protein>
    <submittedName>
        <fullName evidence="1">Uncharacterized protein</fullName>
    </submittedName>
</protein>
<name>A0ACB9R5T2_9MYRT</name>
<dbReference type="Proteomes" id="UP001057402">
    <property type="component" value="Chromosome 4"/>
</dbReference>
<sequence>MALAMTDLAWPDIGSGMVTKGLEGMEVEAKDEAKGEDLNKVVVDKEQRDNNINNNKSNSSKINAKGEDNGNMLGWMRGRKEWNRTLAYKLKEDRHDRREKGWTRSTI</sequence>
<dbReference type="EMBL" id="CM042883">
    <property type="protein sequence ID" value="KAI4374412.1"/>
    <property type="molecule type" value="Genomic_DNA"/>
</dbReference>
<reference evidence="2" key="1">
    <citation type="journal article" date="2023" name="Front. Plant Sci.">
        <title>Chromosomal-level genome assembly of Melastoma candidum provides insights into trichome evolution.</title>
        <authorList>
            <person name="Zhong Y."/>
            <person name="Wu W."/>
            <person name="Sun C."/>
            <person name="Zou P."/>
            <person name="Liu Y."/>
            <person name="Dai S."/>
            <person name="Zhou R."/>
        </authorList>
    </citation>
    <scope>NUCLEOTIDE SEQUENCE [LARGE SCALE GENOMIC DNA]</scope>
</reference>
<comment type="caution">
    <text evidence="1">The sequence shown here is derived from an EMBL/GenBank/DDBJ whole genome shotgun (WGS) entry which is preliminary data.</text>
</comment>
<evidence type="ECO:0000313" key="2">
    <source>
        <dbReference type="Proteomes" id="UP001057402"/>
    </source>
</evidence>
<gene>
    <name evidence="1" type="ORF">MLD38_012412</name>
</gene>
<accession>A0ACB9R5T2</accession>
<evidence type="ECO:0000313" key="1">
    <source>
        <dbReference type="EMBL" id="KAI4374412.1"/>
    </source>
</evidence>
<proteinExistence type="predicted"/>